<evidence type="ECO:0000256" key="5">
    <source>
        <dbReference type="ARBA" id="ARBA00023160"/>
    </source>
</evidence>
<dbReference type="SUPFAM" id="SSF89000">
    <property type="entry name" value="post-HMGL domain-like"/>
    <property type="match status" value="1"/>
</dbReference>
<dbReference type="CDD" id="cd06850">
    <property type="entry name" value="biotinyl_domain"/>
    <property type="match status" value="1"/>
</dbReference>
<keyword evidence="11" id="KW-1185">Reference proteome</keyword>
<dbReference type="InterPro" id="IPR055268">
    <property type="entry name" value="PCB-like"/>
</dbReference>
<feature type="region of interest" description="Disordered" evidence="7">
    <location>
        <begin position="463"/>
        <end position="495"/>
    </location>
</feature>
<reference evidence="11" key="1">
    <citation type="submission" date="2015-01" db="EMBL/GenBank/DDBJ databases">
        <authorList>
            <person name="Manzoor Shahid"/>
            <person name="Zubair Saima"/>
        </authorList>
    </citation>
    <scope>NUCLEOTIDE SEQUENCE [LARGE SCALE GENOMIC DNA]</scope>
    <source>
        <strain evidence="11">Sp3</strain>
    </source>
</reference>
<dbReference type="PANTHER" id="PTHR43778:SF2">
    <property type="entry name" value="PYRUVATE CARBOXYLASE, MITOCHONDRIAL"/>
    <property type="match status" value="1"/>
</dbReference>
<dbReference type="EC" id="6.4.1.1" evidence="10"/>
<dbReference type="InterPro" id="IPR000891">
    <property type="entry name" value="PYR_CT"/>
</dbReference>
<dbReference type="InterPro" id="IPR011053">
    <property type="entry name" value="Single_hybrid_motif"/>
</dbReference>
<evidence type="ECO:0000259" key="8">
    <source>
        <dbReference type="PROSITE" id="PS50968"/>
    </source>
</evidence>
<dbReference type="CDD" id="cd07937">
    <property type="entry name" value="DRE_TIM_PC_TC_5S"/>
    <property type="match status" value="1"/>
</dbReference>
<dbReference type="GO" id="GO:0006633">
    <property type="term" value="P:fatty acid biosynthetic process"/>
    <property type="evidence" value="ECO:0007669"/>
    <property type="project" value="UniProtKB-UniPathway"/>
</dbReference>
<keyword evidence="6" id="KW-0092">Biotin</keyword>
<comment type="pathway">
    <text evidence="1">Lipid metabolism; fatty acid biosynthesis.</text>
</comment>
<sequence length="640" mass="71771">MLVMEDVLLMRPKITDTTLRDAHQSLWATRMYTEDMVPILERIDQVGYFSLEMWGGATFDVCIRYLNEDPWDRIRTIKKYVKRTPLQMLLRGQNLVGYANYPDDLAEVFVYKAAETGIDIFRVFDALNDVRNLEVPMRAVKKTGKHLQACVVYTLSPVHTKEHYLETALCLQDMGADSICIKDMAGMISPYVSYELVSLFKERLDVPVQLHTHYIGGMAIGSCLKGVEAGLDVFDACSGPLAFGSSQPPVETLVRSLQGTEWDTGLDIPLLFEISNYWEDLRRKRGYERGVTRITDMKVFDHQVPGGMITNLVSQLEEQNALHRIGEVLNEIPKVREELGYPPLVTPTSQIVGIQAVLNVLTGSRYKMVPQEVKDYVRGSYGRSPAPIDPEVQRLIIGDEEPITCRPADLLENKFEKTKEEIKELAESEEDYITYALFPPIARRFFEYREKVRSGEIPLATTTAAAPEVESKSGEQARKQKTVKRSSRSSAEDGKMDIEDVKELIKILDESNLNEIQVETTEMKVAIRKDISAGGCAPGGESSPFQEAGAIVEEVEHPENLIEMVAPMVGTFYRAPAPDAPPFVEAGCRVKKGDTLCIIEAMKLMNEIEAECDGEIVEILVENAQPVEYGQALFIIAPVE</sequence>
<evidence type="ECO:0000313" key="10">
    <source>
        <dbReference type="EMBL" id="CEO89886.1"/>
    </source>
</evidence>
<dbReference type="PANTHER" id="PTHR43778">
    <property type="entry name" value="PYRUVATE CARBOXYLASE"/>
    <property type="match status" value="1"/>
</dbReference>
<feature type="domain" description="Lipoyl-binding" evidence="8">
    <location>
        <begin position="561"/>
        <end position="637"/>
    </location>
</feature>
<dbReference type="GO" id="GO:0006094">
    <property type="term" value="P:gluconeogenesis"/>
    <property type="evidence" value="ECO:0007669"/>
    <property type="project" value="TreeGrafter"/>
</dbReference>
<keyword evidence="4" id="KW-0443">Lipid metabolism</keyword>
<dbReference type="Proteomes" id="UP000046155">
    <property type="component" value="Unassembled WGS sequence"/>
</dbReference>
<evidence type="ECO:0000256" key="6">
    <source>
        <dbReference type="ARBA" id="ARBA00023267"/>
    </source>
</evidence>
<dbReference type="Pfam" id="PF02436">
    <property type="entry name" value="PYC_OADA"/>
    <property type="match status" value="1"/>
</dbReference>
<proteinExistence type="predicted"/>
<dbReference type="GO" id="GO:0004736">
    <property type="term" value="F:pyruvate carboxylase activity"/>
    <property type="evidence" value="ECO:0007669"/>
    <property type="project" value="UniProtKB-EC"/>
</dbReference>
<organism evidence="10 11">
    <name type="scientific">Syntrophaceticus schinkii</name>
    <dbReference type="NCBI Taxonomy" id="499207"/>
    <lineage>
        <taxon>Bacteria</taxon>
        <taxon>Bacillati</taxon>
        <taxon>Bacillota</taxon>
        <taxon>Clostridia</taxon>
        <taxon>Thermoanaerobacterales</taxon>
        <taxon>Thermoanaerobacterales Family III. Incertae Sedis</taxon>
        <taxon>Syntrophaceticus</taxon>
    </lineage>
</organism>
<dbReference type="InterPro" id="IPR003379">
    <property type="entry name" value="Carboxylase_cons_dom"/>
</dbReference>
<dbReference type="InterPro" id="IPR001249">
    <property type="entry name" value="AcCoA_biotinCC"/>
</dbReference>
<dbReference type="InterPro" id="IPR013785">
    <property type="entry name" value="Aldolase_TIM"/>
</dbReference>
<keyword evidence="3" id="KW-0276">Fatty acid metabolism</keyword>
<keyword evidence="10" id="KW-0436">Ligase</keyword>
<keyword evidence="2" id="KW-0444">Lipid biosynthesis</keyword>
<dbReference type="Gene3D" id="2.40.50.100">
    <property type="match status" value="1"/>
</dbReference>
<dbReference type="GO" id="GO:0009317">
    <property type="term" value="C:acetyl-CoA carboxylase complex"/>
    <property type="evidence" value="ECO:0007669"/>
    <property type="project" value="InterPro"/>
</dbReference>
<keyword evidence="5" id="KW-0275">Fatty acid biosynthesis</keyword>
<keyword evidence="10" id="KW-0670">Pyruvate</keyword>
<evidence type="ECO:0000256" key="1">
    <source>
        <dbReference type="ARBA" id="ARBA00005194"/>
    </source>
</evidence>
<dbReference type="GO" id="GO:0003989">
    <property type="term" value="F:acetyl-CoA carboxylase activity"/>
    <property type="evidence" value="ECO:0007669"/>
    <property type="project" value="InterPro"/>
</dbReference>
<evidence type="ECO:0000256" key="4">
    <source>
        <dbReference type="ARBA" id="ARBA00023098"/>
    </source>
</evidence>
<accession>A0A0B7MPF2</accession>
<evidence type="ECO:0000256" key="2">
    <source>
        <dbReference type="ARBA" id="ARBA00022516"/>
    </source>
</evidence>
<dbReference type="EMBL" id="CDRZ01000262">
    <property type="protein sequence ID" value="CEO89886.1"/>
    <property type="molecule type" value="Genomic_DNA"/>
</dbReference>
<evidence type="ECO:0000259" key="9">
    <source>
        <dbReference type="PROSITE" id="PS50991"/>
    </source>
</evidence>
<dbReference type="PRINTS" id="PR01071">
    <property type="entry name" value="ACOABIOTINCC"/>
</dbReference>
<gene>
    <name evidence="10" type="primary">pycB</name>
    <name evidence="10" type="ORF">SSCH_630024</name>
</gene>
<dbReference type="NCBIfam" id="TIGR00531">
    <property type="entry name" value="BCCP"/>
    <property type="match status" value="1"/>
</dbReference>
<feature type="compositionally biased region" description="Basic and acidic residues" evidence="7">
    <location>
        <begin position="469"/>
        <end position="478"/>
    </location>
</feature>
<dbReference type="AlphaFoldDB" id="A0A0B7MPF2"/>
<dbReference type="Pfam" id="PF00682">
    <property type="entry name" value="HMGL-like"/>
    <property type="match status" value="1"/>
</dbReference>
<dbReference type="SUPFAM" id="SSF51230">
    <property type="entry name" value="Single hybrid motif"/>
    <property type="match status" value="1"/>
</dbReference>
<dbReference type="PROSITE" id="PS50968">
    <property type="entry name" value="BIOTINYL_LIPOYL"/>
    <property type="match status" value="1"/>
</dbReference>
<evidence type="ECO:0000256" key="7">
    <source>
        <dbReference type="SAM" id="MobiDB-lite"/>
    </source>
</evidence>
<feature type="domain" description="Pyruvate carboxyltransferase" evidence="9">
    <location>
        <begin position="12"/>
        <end position="272"/>
    </location>
</feature>
<dbReference type="UniPathway" id="UPA00094"/>
<name>A0A0B7MPF2_9FIRM</name>
<dbReference type="NCBIfam" id="NF006761">
    <property type="entry name" value="PRK09282.1"/>
    <property type="match status" value="1"/>
</dbReference>
<dbReference type="Gene3D" id="3.20.20.70">
    <property type="entry name" value="Aldolase class I"/>
    <property type="match status" value="1"/>
</dbReference>
<dbReference type="PROSITE" id="PS00188">
    <property type="entry name" value="BIOTIN"/>
    <property type="match status" value="1"/>
</dbReference>
<protein>
    <submittedName>
        <fullName evidence="10">Pyruvate carboxylase subunit B</fullName>
        <ecNumber evidence="10">6.4.1.1</ecNumber>
    </submittedName>
</protein>
<evidence type="ECO:0000313" key="11">
    <source>
        <dbReference type="Proteomes" id="UP000046155"/>
    </source>
</evidence>
<dbReference type="InterPro" id="IPR000089">
    <property type="entry name" value="Biotin_lipoyl"/>
</dbReference>
<dbReference type="SUPFAM" id="SSF51569">
    <property type="entry name" value="Aldolase"/>
    <property type="match status" value="1"/>
</dbReference>
<dbReference type="PROSITE" id="PS50991">
    <property type="entry name" value="PYR_CT"/>
    <property type="match status" value="1"/>
</dbReference>
<dbReference type="InterPro" id="IPR001882">
    <property type="entry name" value="Biotin_BS"/>
</dbReference>
<evidence type="ECO:0000256" key="3">
    <source>
        <dbReference type="ARBA" id="ARBA00022832"/>
    </source>
</evidence>
<dbReference type="Pfam" id="PF00364">
    <property type="entry name" value="Biotin_lipoyl"/>
    <property type="match status" value="1"/>
</dbReference>